<dbReference type="Gene3D" id="1.10.150.300">
    <property type="entry name" value="TGS-like domain"/>
    <property type="match status" value="1"/>
</dbReference>
<feature type="non-terminal residue" evidence="8">
    <location>
        <position position="1"/>
    </location>
</feature>
<comment type="cofactor">
    <cofactor evidence="1">
        <name>Mg(2+)</name>
        <dbReference type="ChEBI" id="CHEBI:18420"/>
    </cofactor>
</comment>
<dbReference type="FunFam" id="1.10.150.300:FF:000001">
    <property type="entry name" value="Ribosome-binding ATPase YchF"/>
    <property type="match status" value="1"/>
</dbReference>
<organism evidence="8 9">
    <name type="scientific">Candidatus Curtissbacteria bacterium RIFCSPLOWO2_01_FULL_42_50</name>
    <dbReference type="NCBI Taxonomy" id="1797730"/>
    <lineage>
        <taxon>Bacteria</taxon>
        <taxon>Candidatus Curtissiibacteriota</taxon>
    </lineage>
</organism>
<dbReference type="Pfam" id="PF06071">
    <property type="entry name" value="YchF-GTPase_C"/>
    <property type="match status" value="1"/>
</dbReference>
<dbReference type="InterPro" id="IPR027417">
    <property type="entry name" value="P-loop_NTPase"/>
</dbReference>
<dbReference type="Gene3D" id="3.10.20.30">
    <property type="match status" value="1"/>
</dbReference>
<dbReference type="InterPro" id="IPR004095">
    <property type="entry name" value="TGS"/>
</dbReference>
<proteinExistence type="predicted"/>
<evidence type="ECO:0000259" key="6">
    <source>
        <dbReference type="PROSITE" id="PS51710"/>
    </source>
</evidence>
<dbReference type="PROSITE" id="PS51880">
    <property type="entry name" value="TGS"/>
    <property type="match status" value="1"/>
</dbReference>
<dbReference type="FunFam" id="3.10.20.30:FF:000029">
    <property type="entry name" value="Obg-like ATPase 1"/>
    <property type="match status" value="1"/>
</dbReference>
<dbReference type="PROSITE" id="PS51710">
    <property type="entry name" value="G_OBG"/>
    <property type="match status" value="1"/>
</dbReference>
<keyword evidence="2" id="KW-0479">Metal-binding</keyword>
<feature type="domain" description="OBG-type G" evidence="6">
    <location>
        <begin position="1"/>
        <end position="283"/>
    </location>
</feature>
<name>A0A1F5H7N9_9BACT</name>
<evidence type="ECO:0000313" key="9">
    <source>
        <dbReference type="Proteomes" id="UP000177039"/>
    </source>
</evidence>
<comment type="caution">
    <text evidence="8">The sequence shown here is derived from an EMBL/GenBank/DDBJ whole genome shotgun (WGS) entry which is preliminary data.</text>
</comment>
<dbReference type="PANTHER" id="PTHR23305">
    <property type="entry name" value="OBG GTPASE FAMILY"/>
    <property type="match status" value="1"/>
</dbReference>
<dbReference type="InterPro" id="IPR012676">
    <property type="entry name" value="TGS-like"/>
</dbReference>
<sequence length="379" mass="41442">GIVGLPNVGKSTLFNALLKKSSFARASEGQTGHAKIANYPFTTIEPNVGVVEVPDFRLNRLAQIIADEHGSIPPIIPAVVRFVDIAGLVKGAAQGEGLGNQFLSHIREVDIIVFVLRGFKNENIIRSGSVDPKEDLEVLKTELLLKDLETINKRLETLSKELKSVAPQDLRHQTLRVLAKSKGLVEQGKWLEENLDSEESSKIADLQLLSMKKTIVVLNSDELKLSDKESPLDPKETPLSISAKLEDELADLSEEEQREYLKELGVEESGLSLLIKKAYKTLGLITFFTAGPKEVHAWTVKKGTLAPRAAGVIHTDFERGFIAADVIQFEKLVETGSRPDGRGSPGAAWQKAKAGGFIKTIGKAETIEDGMVVEFKFSV</sequence>
<dbReference type="Proteomes" id="UP000177039">
    <property type="component" value="Unassembled WGS sequence"/>
</dbReference>
<dbReference type="GO" id="GO:0005525">
    <property type="term" value="F:GTP binding"/>
    <property type="evidence" value="ECO:0007669"/>
    <property type="project" value="InterPro"/>
</dbReference>
<dbReference type="GO" id="GO:0046872">
    <property type="term" value="F:metal ion binding"/>
    <property type="evidence" value="ECO:0007669"/>
    <property type="project" value="UniProtKB-KW"/>
</dbReference>
<keyword evidence="3" id="KW-0547">Nucleotide-binding</keyword>
<evidence type="ECO:0000256" key="2">
    <source>
        <dbReference type="ARBA" id="ARBA00022723"/>
    </source>
</evidence>
<dbReference type="InterPro" id="IPR041706">
    <property type="entry name" value="YchF_N"/>
</dbReference>
<dbReference type="Gene3D" id="3.40.50.300">
    <property type="entry name" value="P-loop containing nucleotide triphosphate hydrolases"/>
    <property type="match status" value="1"/>
</dbReference>
<dbReference type="InterPro" id="IPR006073">
    <property type="entry name" value="GTP-bd"/>
</dbReference>
<dbReference type="SUPFAM" id="SSF52540">
    <property type="entry name" value="P-loop containing nucleoside triphosphate hydrolases"/>
    <property type="match status" value="1"/>
</dbReference>
<dbReference type="SUPFAM" id="SSF81271">
    <property type="entry name" value="TGS-like"/>
    <property type="match status" value="1"/>
</dbReference>
<keyword evidence="4" id="KW-0067">ATP-binding</keyword>
<dbReference type="AlphaFoldDB" id="A0A1F5H7N9"/>
<dbReference type="GO" id="GO:0005737">
    <property type="term" value="C:cytoplasm"/>
    <property type="evidence" value="ECO:0007669"/>
    <property type="project" value="TreeGrafter"/>
</dbReference>
<dbReference type="PANTHER" id="PTHR23305:SF18">
    <property type="entry name" value="OBG-TYPE G DOMAIN-CONTAINING PROTEIN"/>
    <property type="match status" value="1"/>
</dbReference>
<dbReference type="GO" id="GO:0016887">
    <property type="term" value="F:ATP hydrolysis activity"/>
    <property type="evidence" value="ECO:0007669"/>
    <property type="project" value="InterPro"/>
</dbReference>
<reference evidence="8 9" key="1">
    <citation type="journal article" date="2016" name="Nat. Commun.">
        <title>Thousands of microbial genomes shed light on interconnected biogeochemical processes in an aquifer system.</title>
        <authorList>
            <person name="Anantharaman K."/>
            <person name="Brown C.T."/>
            <person name="Hug L.A."/>
            <person name="Sharon I."/>
            <person name="Castelle C.J."/>
            <person name="Probst A.J."/>
            <person name="Thomas B.C."/>
            <person name="Singh A."/>
            <person name="Wilkins M.J."/>
            <person name="Karaoz U."/>
            <person name="Brodie E.L."/>
            <person name="Williams K.H."/>
            <person name="Hubbard S.S."/>
            <person name="Banfield J.F."/>
        </authorList>
    </citation>
    <scope>NUCLEOTIDE SEQUENCE [LARGE SCALE GENOMIC DNA]</scope>
</reference>
<feature type="domain" description="TGS" evidence="7">
    <location>
        <begin position="283"/>
        <end position="377"/>
    </location>
</feature>
<dbReference type="InterPro" id="IPR013029">
    <property type="entry name" value="YchF_C"/>
</dbReference>
<evidence type="ECO:0000256" key="4">
    <source>
        <dbReference type="ARBA" id="ARBA00022840"/>
    </source>
</evidence>
<evidence type="ECO:0000256" key="1">
    <source>
        <dbReference type="ARBA" id="ARBA00001946"/>
    </source>
</evidence>
<protein>
    <submittedName>
        <fullName evidence="8">Redox-regulated ATPase YchF</fullName>
    </submittedName>
</protein>
<accession>A0A1F5H7N9</accession>
<dbReference type="NCBIfam" id="TIGR00092">
    <property type="entry name" value="redox-regulated ATPase YchF"/>
    <property type="match status" value="1"/>
</dbReference>
<dbReference type="Pfam" id="PF01926">
    <property type="entry name" value="MMR_HSR1"/>
    <property type="match status" value="1"/>
</dbReference>
<gene>
    <name evidence="8" type="ORF">A3B54_02200</name>
</gene>
<evidence type="ECO:0000259" key="7">
    <source>
        <dbReference type="PROSITE" id="PS51880"/>
    </source>
</evidence>
<dbReference type="EMBL" id="MFBT01000005">
    <property type="protein sequence ID" value="OGE00194.1"/>
    <property type="molecule type" value="Genomic_DNA"/>
</dbReference>
<dbReference type="PIRSF" id="PIRSF006641">
    <property type="entry name" value="CHP00092"/>
    <property type="match status" value="1"/>
</dbReference>
<evidence type="ECO:0000256" key="3">
    <source>
        <dbReference type="ARBA" id="ARBA00022741"/>
    </source>
</evidence>
<dbReference type="InterPro" id="IPR004396">
    <property type="entry name" value="ATPase_YchF/OLA1"/>
</dbReference>
<keyword evidence="5" id="KW-0460">Magnesium</keyword>
<dbReference type="PRINTS" id="PR00326">
    <property type="entry name" value="GTP1OBG"/>
</dbReference>
<evidence type="ECO:0000313" key="8">
    <source>
        <dbReference type="EMBL" id="OGE00194.1"/>
    </source>
</evidence>
<dbReference type="InterPro" id="IPR031167">
    <property type="entry name" value="G_OBG"/>
</dbReference>
<evidence type="ECO:0000256" key="5">
    <source>
        <dbReference type="ARBA" id="ARBA00022842"/>
    </source>
</evidence>
<dbReference type="InterPro" id="IPR012675">
    <property type="entry name" value="Beta-grasp_dom_sf"/>
</dbReference>
<dbReference type="CDD" id="cd01900">
    <property type="entry name" value="YchF"/>
    <property type="match status" value="1"/>
</dbReference>
<dbReference type="GO" id="GO:0005524">
    <property type="term" value="F:ATP binding"/>
    <property type="evidence" value="ECO:0007669"/>
    <property type="project" value="UniProtKB-KW"/>
</dbReference>
<dbReference type="InterPro" id="IPR023192">
    <property type="entry name" value="TGS-like_dom_sf"/>
</dbReference>